<evidence type="ECO:0000313" key="1">
    <source>
        <dbReference type="EMBL" id="CAG6647603.1"/>
    </source>
</evidence>
<reference evidence="1" key="1">
    <citation type="submission" date="2021-05" db="EMBL/GenBank/DDBJ databases">
        <authorList>
            <person name="Alioto T."/>
            <person name="Alioto T."/>
            <person name="Gomez Garrido J."/>
        </authorList>
    </citation>
    <scope>NUCLEOTIDE SEQUENCE</scope>
</reference>
<dbReference type="AlphaFoldDB" id="A0A8D8RAJ1"/>
<protein>
    <submittedName>
        <fullName evidence="1">Uncharacterized protein</fullName>
    </submittedName>
</protein>
<organism evidence="1">
    <name type="scientific">Cacopsylla melanoneura</name>
    <dbReference type="NCBI Taxonomy" id="428564"/>
    <lineage>
        <taxon>Eukaryota</taxon>
        <taxon>Metazoa</taxon>
        <taxon>Ecdysozoa</taxon>
        <taxon>Arthropoda</taxon>
        <taxon>Hexapoda</taxon>
        <taxon>Insecta</taxon>
        <taxon>Pterygota</taxon>
        <taxon>Neoptera</taxon>
        <taxon>Paraneoptera</taxon>
        <taxon>Hemiptera</taxon>
        <taxon>Sternorrhyncha</taxon>
        <taxon>Psylloidea</taxon>
        <taxon>Psyllidae</taxon>
        <taxon>Psyllinae</taxon>
        <taxon>Cacopsylla</taxon>
    </lineage>
</organism>
<sequence>MRVPRLTPFTQRYCLFYLHNRTPNQYGGTSQRPRFSAFAYVDNRKYLQRFSTSLHFRFHYRRYISRLCLFLIHSLTFDFVICQLPTVRNSFSYYVINDFHDRVCCG</sequence>
<dbReference type="EMBL" id="HBUF01147814">
    <property type="protein sequence ID" value="CAG6647603.1"/>
    <property type="molecule type" value="Transcribed_RNA"/>
</dbReference>
<accession>A0A8D8RAJ1</accession>
<name>A0A8D8RAJ1_9HEMI</name>
<proteinExistence type="predicted"/>